<dbReference type="InterPro" id="IPR032466">
    <property type="entry name" value="Metal_Hydrolase"/>
</dbReference>
<dbReference type="KEGG" id="htx:EKK97_18515"/>
<sequence length="303" mass="34395">MTDIPIIDAHQHFWDLERNYLPWLCDKTPIPFRYGDYSAIRRNYMPEDYRQDTRGFNVIGSVFVETEWDPRTPVEETRWVHELAEREGLPTVMVAQARLDRPNVEEILAAHRVHPRVRGIRHKPAAASSPAKVFPGAPGSMGDPAWRRGFAQLAAHDLSFDLQTPWWHFEEAAELAASYPETQIIINHTGLPADRSEAGLAGWRRAMERVAAQPNVAVKISGIGVPGQPWSVETNRRVVLETIEAFGVERCMFASNFPVDGLVASFATIFSGFSTITEGFTLQERRRLFHDNAVRFYRMPLGQ</sequence>
<dbReference type="PANTHER" id="PTHR43569:SF1">
    <property type="entry name" value="BLL3371 PROTEIN"/>
    <property type="match status" value="1"/>
</dbReference>
<name>A0A6I6STR9_9GAMM</name>
<dbReference type="InterPro" id="IPR006680">
    <property type="entry name" value="Amidohydro-rel"/>
</dbReference>
<evidence type="ECO:0000256" key="1">
    <source>
        <dbReference type="ARBA" id="ARBA00038310"/>
    </source>
</evidence>
<accession>A0A6I6STR9</accession>
<comment type="similarity">
    <text evidence="1">Belongs to the metallo-dependent hydrolases superfamily.</text>
</comment>
<evidence type="ECO:0000313" key="3">
    <source>
        <dbReference type="EMBL" id="QHC51175.1"/>
    </source>
</evidence>
<organism evidence="3 4">
    <name type="scientific">Billgrantia tianxiuensis</name>
    <dbReference type="NCBI Taxonomy" id="2497861"/>
    <lineage>
        <taxon>Bacteria</taxon>
        <taxon>Pseudomonadati</taxon>
        <taxon>Pseudomonadota</taxon>
        <taxon>Gammaproteobacteria</taxon>
        <taxon>Oceanospirillales</taxon>
        <taxon>Halomonadaceae</taxon>
        <taxon>Billgrantia</taxon>
    </lineage>
</organism>
<dbReference type="InterPro" id="IPR052350">
    <property type="entry name" value="Metallo-dep_Lactonases"/>
</dbReference>
<dbReference type="OrthoDB" id="9787654at2"/>
<dbReference type="RefSeq" id="WP_159554156.1">
    <property type="nucleotide sequence ID" value="NZ_CP035042.1"/>
</dbReference>
<dbReference type="EMBL" id="CP035042">
    <property type="protein sequence ID" value="QHC51175.1"/>
    <property type="molecule type" value="Genomic_DNA"/>
</dbReference>
<dbReference type="SUPFAM" id="SSF51556">
    <property type="entry name" value="Metallo-dependent hydrolases"/>
    <property type="match status" value="1"/>
</dbReference>
<dbReference type="Proteomes" id="UP000464013">
    <property type="component" value="Chromosome"/>
</dbReference>
<evidence type="ECO:0000259" key="2">
    <source>
        <dbReference type="Pfam" id="PF04909"/>
    </source>
</evidence>
<dbReference type="PANTHER" id="PTHR43569">
    <property type="entry name" value="AMIDOHYDROLASE"/>
    <property type="match status" value="1"/>
</dbReference>
<gene>
    <name evidence="3" type="ORF">EKK97_18515</name>
</gene>
<proteinExistence type="inferred from homology"/>
<dbReference type="Pfam" id="PF04909">
    <property type="entry name" value="Amidohydro_2"/>
    <property type="match status" value="1"/>
</dbReference>
<protein>
    <submittedName>
        <fullName evidence="3">Thioesterase</fullName>
    </submittedName>
</protein>
<dbReference type="AlphaFoldDB" id="A0A6I6STR9"/>
<keyword evidence="4" id="KW-1185">Reference proteome</keyword>
<dbReference type="Gene3D" id="3.20.20.140">
    <property type="entry name" value="Metal-dependent hydrolases"/>
    <property type="match status" value="1"/>
</dbReference>
<feature type="domain" description="Amidohydrolase-related" evidence="2">
    <location>
        <begin position="7"/>
        <end position="298"/>
    </location>
</feature>
<dbReference type="GO" id="GO:0016787">
    <property type="term" value="F:hydrolase activity"/>
    <property type="evidence" value="ECO:0007669"/>
    <property type="project" value="InterPro"/>
</dbReference>
<evidence type="ECO:0000313" key="4">
    <source>
        <dbReference type="Proteomes" id="UP000464013"/>
    </source>
</evidence>
<reference evidence="3 4" key="1">
    <citation type="submission" date="2019-01" db="EMBL/GenBank/DDBJ databases">
        <title>Complete genome of a denitifying bacterium Halomons sp. BC-M4-5.</title>
        <authorList>
            <person name="Wang L."/>
            <person name="Shao Z."/>
        </authorList>
    </citation>
    <scope>NUCLEOTIDE SEQUENCE [LARGE SCALE GENOMIC DNA]</scope>
    <source>
        <strain evidence="3 4">BC-M4-5</strain>
    </source>
</reference>